<evidence type="ECO:0008006" key="4">
    <source>
        <dbReference type="Google" id="ProtNLM"/>
    </source>
</evidence>
<feature type="transmembrane region" description="Helical" evidence="1">
    <location>
        <begin position="357"/>
        <end position="372"/>
    </location>
</feature>
<keyword evidence="1" id="KW-1133">Transmembrane helix</keyword>
<protein>
    <recommendedName>
        <fullName evidence="4">Polysaccharide polymerase</fullName>
    </recommendedName>
</protein>
<keyword evidence="3" id="KW-1185">Reference proteome</keyword>
<sequence length="410" mass="47304">MKIFGINLIEEGSVSIANIYIRKYISAMVFSLKKVPVNAKLFYVAWTLLLISKTSGIGGADNPLVILLYCLSSLFLIVKLVRTKYSSKELLFIAVIAFISLIIFFFSGFYEFFIINVLLVIAAKNININKLVKYTFFLRLFMFIGVVLLNSLSIIPSYDKFLFHGNVNTGVVRYSLGFFHPNALSFQSFVLVSLFLFTYFKRARVISTICSIVFVFAIYFLAKGRTFLLVSTLEIIMMWIASSRFFNRKRARIILLISSLIPFACILLCFLYSDDNYLMNLINNFLSGRIGLGNDFINHYGVSLLGTYTTNFYVEEVLKVLDPSYMVILLRCGIIGFLMMYSLILIILILFYREKKYIHLIIFMFFLIYGLSEEAPSFVAYNVLILYFSEIFPKKIKRKGYINGKRKFEN</sequence>
<dbReference type="Proteomes" id="UP000195447">
    <property type="component" value="Unassembled WGS sequence"/>
</dbReference>
<feature type="transmembrane region" description="Helical" evidence="1">
    <location>
        <begin position="205"/>
        <end position="222"/>
    </location>
</feature>
<proteinExistence type="predicted"/>
<feature type="transmembrane region" description="Helical" evidence="1">
    <location>
        <begin position="64"/>
        <end position="81"/>
    </location>
</feature>
<feature type="transmembrane region" description="Helical" evidence="1">
    <location>
        <begin position="328"/>
        <end position="350"/>
    </location>
</feature>
<feature type="transmembrane region" description="Helical" evidence="1">
    <location>
        <begin position="228"/>
        <end position="246"/>
    </location>
</feature>
<keyword evidence="1" id="KW-0472">Membrane</keyword>
<dbReference type="EMBL" id="NFKM01000027">
    <property type="protein sequence ID" value="OUP56318.1"/>
    <property type="molecule type" value="Genomic_DNA"/>
</dbReference>
<reference evidence="3" key="1">
    <citation type="submission" date="2017-04" db="EMBL/GenBank/DDBJ databases">
        <title>Function of individual gut microbiota members based on whole genome sequencing of pure cultures obtained from chicken caecum.</title>
        <authorList>
            <person name="Medvecky M."/>
            <person name="Cejkova D."/>
            <person name="Polansky O."/>
            <person name="Karasova D."/>
            <person name="Kubasova T."/>
            <person name="Cizek A."/>
            <person name="Rychlik I."/>
        </authorList>
    </citation>
    <scope>NUCLEOTIDE SEQUENCE [LARGE SCALE GENOMIC DNA]</scope>
    <source>
        <strain evidence="3">An178</strain>
    </source>
</reference>
<evidence type="ECO:0000256" key="1">
    <source>
        <dbReference type="SAM" id="Phobius"/>
    </source>
</evidence>
<feature type="transmembrane region" description="Helical" evidence="1">
    <location>
        <begin position="140"/>
        <end position="158"/>
    </location>
</feature>
<keyword evidence="1" id="KW-0812">Transmembrane</keyword>
<dbReference type="AlphaFoldDB" id="A0A1Y4LHZ5"/>
<feature type="transmembrane region" description="Helical" evidence="1">
    <location>
        <begin position="253"/>
        <end position="273"/>
    </location>
</feature>
<feature type="transmembrane region" description="Helical" evidence="1">
    <location>
        <begin position="178"/>
        <end position="198"/>
    </location>
</feature>
<gene>
    <name evidence="2" type="ORF">B5F14_09805</name>
</gene>
<evidence type="ECO:0000313" key="3">
    <source>
        <dbReference type="Proteomes" id="UP000195447"/>
    </source>
</evidence>
<comment type="caution">
    <text evidence="2">The sequence shown here is derived from an EMBL/GenBank/DDBJ whole genome shotgun (WGS) entry which is preliminary data.</text>
</comment>
<accession>A0A1Y4LHZ5</accession>
<feature type="transmembrane region" description="Helical" evidence="1">
    <location>
        <begin position="90"/>
        <end position="106"/>
    </location>
</feature>
<organism evidence="2 3">
    <name type="scientific">Faecalitalea cylindroides</name>
    <dbReference type="NCBI Taxonomy" id="39483"/>
    <lineage>
        <taxon>Bacteria</taxon>
        <taxon>Bacillati</taxon>
        <taxon>Bacillota</taxon>
        <taxon>Erysipelotrichia</taxon>
        <taxon>Erysipelotrichales</taxon>
        <taxon>Erysipelotrichaceae</taxon>
        <taxon>Faecalitalea</taxon>
    </lineage>
</organism>
<dbReference type="RefSeq" id="WP_087159183.1">
    <property type="nucleotide sequence ID" value="NZ_NFKM01000027.1"/>
</dbReference>
<evidence type="ECO:0000313" key="2">
    <source>
        <dbReference type="EMBL" id="OUP56318.1"/>
    </source>
</evidence>
<name>A0A1Y4LHZ5_9FIRM</name>